<evidence type="ECO:0000256" key="1">
    <source>
        <dbReference type="ARBA" id="ARBA00022603"/>
    </source>
</evidence>
<evidence type="ECO:0000256" key="2">
    <source>
        <dbReference type="ARBA" id="ARBA00022679"/>
    </source>
</evidence>
<dbReference type="STRING" id="270918.APR42_02455"/>
<feature type="domain" description="Histidine-specific methyltransferase SAM-dependent" evidence="3">
    <location>
        <begin position="12"/>
        <end position="319"/>
    </location>
</feature>
<reference evidence="4" key="1">
    <citation type="submission" date="2015-10" db="EMBL/GenBank/DDBJ databases">
        <title>Draft genome sequence of Salegentibacter mishustinae KCTC 12263.</title>
        <authorList>
            <person name="Lin W."/>
            <person name="Zheng Q."/>
        </authorList>
    </citation>
    <scope>NUCLEOTIDE SEQUENCE [LARGE SCALE GENOMIC DNA]</scope>
    <source>
        <strain evidence="4">KCTC 12263</strain>
    </source>
</reference>
<keyword evidence="5" id="KW-1185">Reference proteome</keyword>
<dbReference type="SUPFAM" id="SSF53335">
    <property type="entry name" value="S-adenosyl-L-methionine-dependent methyltransferases"/>
    <property type="match status" value="1"/>
</dbReference>
<dbReference type="Pfam" id="PF10017">
    <property type="entry name" value="Methyltransf_33"/>
    <property type="match status" value="1"/>
</dbReference>
<dbReference type="InterPro" id="IPR017804">
    <property type="entry name" value="MeTrfase_EgtD-like"/>
</dbReference>
<evidence type="ECO:0000259" key="3">
    <source>
        <dbReference type="Pfam" id="PF10017"/>
    </source>
</evidence>
<dbReference type="PANTHER" id="PTHR43397">
    <property type="entry name" value="ERGOTHIONEINE BIOSYNTHESIS PROTEIN 1"/>
    <property type="match status" value="1"/>
</dbReference>
<dbReference type="OrthoDB" id="5289726at2"/>
<name>A0A0Q9ZP90_9FLAO</name>
<accession>A0A0Q9ZP90</accession>
<keyword evidence="1 4" id="KW-0489">Methyltransferase</keyword>
<dbReference type="PANTHER" id="PTHR43397:SF1">
    <property type="entry name" value="ERGOTHIONEINE BIOSYNTHESIS PROTEIN 1"/>
    <property type="match status" value="1"/>
</dbReference>
<organism evidence="4 5">
    <name type="scientific">Salegentibacter mishustinae</name>
    <dbReference type="NCBI Taxonomy" id="270918"/>
    <lineage>
        <taxon>Bacteria</taxon>
        <taxon>Pseudomonadati</taxon>
        <taxon>Bacteroidota</taxon>
        <taxon>Flavobacteriia</taxon>
        <taxon>Flavobacteriales</taxon>
        <taxon>Flavobacteriaceae</taxon>
        <taxon>Salegentibacter</taxon>
    </lineage>
</organism>
<dbReference type="PIRSF" id="PIRSF018005">
    <property type="entry name" value="UCP018005"/>
    <property type="match status" value="1"/>
</dbReference>
<dbReference type="Proteomes" id="UP000051643">
    <property type="component" value="Unassembled WGS sequence"/>
</dbReference>
<keyword evidence="2 4" id="KW-0808">Transferase</keyword>
<dbReference type="GO" id="GO:0032259">
    <property type="term" value="P:methylation"/>
    <property type="evidence" value="ECO:0007669"/>
    <property type="project" value="UniProtKB-KW"/>
</dbReference>
<dbReference type="GO" id="GO:0008168">
    <property type="term" value="F:methyltransferase activity"/>
    <property type="evidence" value="ECO:0007669"/>
    <property type="project" value="UniProtKB-KW"/>
</dbReference>
<sequence length="322" mass="37285">MKTTPTTFQTAFEEDVYKGLTSFPKYLLSKYIYDQKGDKLFQQIMAMPEYYLTNCELNILKHHKAAIADIINKEGGFDLIELGAGDGKKTKVLLQHLVDKQYDFNYLPIDISQNVLEELESSLKNEIPEVNVKIQQGTYFKTLENLADYSNRRKVILVLGSNIGNLLHENAIEFLKNIQEAMTVEDKLFMGFDQKKDPQKILDAYNDETGITEAFNKNLLARINKELDADFNLENFKHWEVYDPESGTAKSYLVSKVQQKVAINKLELEVHFDAWESIHTEISQKYDDAVVEWLAEEAGLEIQTSFQDNENCYKNYIFRKKN</sequence>
<evidence type="ECO:0000313" key="4">
    <source>
        <dbReference type="EMBL" id="KRG30743.1"/>
    </source>
</evidence>
<gene>
    <name evidence="4" type="ORF">APR42_02455</name>
</gene>
<proteinExistence type="predicted"/>
<comment type="caution">
    <text evidence="4">The sequence shown here is derived from an EMBL/GenBank/DDBJ whole genome shotgun (WGS) entry which is preliminary data.</text>
</comment>
<dbReference type="InterPro" id="IPR051128">
    <property type="entry name" value="EgtD_Methyltrsf_superfamily"/>
</dbReference>
<dbReference type="InterPro" id="IPR029063">
    <property type="entry name" value="SAM-dependent_MTases_sf"/>
</dbReference>
<dbReference type="EMBL" id="LKTP01000001">
    <property type="protein sequence ID" value="KRG30743.1"/>
    <property type="molecule type" value="Genomic_DNA"/>
</dbReference>
<protein>
    <submittedName>
        <fullName evidence="4">Dimethylhistidine N-methyltransferase</fullName>
    </submittedName>
</protein>
<dbReference type="InterPro" id="IPR019257">
    <property type="entry name" value="MeTrfase_dom"/>
</dbReference>
<evidence type="ECO:0000313" key="5">
    <source>
        <dbReference type="Proteomes" id="UP000051643"/>
    </source>
</evidence>
<dbReference type="AlphaFoldDB" id="A0A0Q9ZP90"/>
<dbReference type="Gene3D" id="3.40.50.150">
    <property type="entry name" value="Vaccinia Virus protein VP39"/>
    <property type="match status" value="1"/>
</dbReference>
<dbReference type="RefSeq" id="WP_057480567.1">
    <property type="nucleotide sequence ID" value="NZ_BMWR01000002.1"/>
</dbReference>